<dbReference type="PANTHER" id="PTHR48017">
    <property type="entry name" value="OS05G0424000 PROTEIN-RELATED"/>
    <property type="match status" value="1"/>
</dbReference>
<proteinExistence type="predicted"/>
<keyword evidence="4 6" id="KW-1133">Transmembrane helix</keyword>
<feature type="transmembrane region" description="Helical" evidence="6">
    <location>
        <begin position="103"/>
        <end position="124"/>
    </location>
</feature>
<name>A0AAD7XRE8_9STRA</name>
<evidence type="ECO:0000256" key="6">
    <source>
        <dbReference type="SAM" id="Phobius"/>
    </source>
</evidence>
<sequence length="365" mass="38144">MSEYALVSESRGGYGVLGGAVLLVADCVGTGVLALPGDAWTLGIGSAGTLVIEAARGGRARDFCELGAGCGATTKAIILAAWYSNLFLVLGQYALVMSNGLELAVGASCTALSSFAAAASVLALAQATRTMTKLRWPSLASISSVFVVLGSCLAARHWPYDPAWLPPHLGAPRWRAALRASAAVGSCVFAMGNAKKLLLNVRREQRDPDAQSPAHQPFSSTLFPATSGYGDPRAGACLFAHVSVSYAINLQPLAKTLQSHLDLEDSNRCWLALTSAITASAWFVANAVPFFPDLVSLIGAFASAPPNFAIPALLYKHARPKEEHRRREANFHIALTILIVLAGTAGAIVDIQCAPGGTLDQSGEK</sequence>
<gene>
    <name evidence="8" type="ORF">CTAYLR_006254</name>
</gene>
<evidence type="ECO:0000256" key="4">
    <source>
        <dbReference type="ARBA" id="ARBA00022989"/>
    </source>
</evidence>
<keyword evidence="5 6" id="KW-0472">Membrane</keyword>
<accession>A0AAD7XRE8</accession>
<feature type="domain" description="Amino acid transporter transmembrane" evidence="7">
    <location>
        <begin position="236"/>
        <end position="348"/>
    </location>
</feature>
<evidence type="ECO:0000313" key="9">
    <source>
        <dbReference type="Proteomes" id="UP001230188"/>
    </source>
</evidence>
<feature type="transmembrane region" description="Helical" evidence="6">
    <location>
        <begin position="269"/>
        <end position="288"/>
    </location>
</feature>
<keyword evidence="2" id="KW-0813">Transport</keyword>
<comment type="subcellular location">
    <subcellularLocation>
        <location evidence="1">Membrane</location>
    </subcellularLocation>
</comment>
<feature type="transmembrane region" description="Helical" evidence="6">
    <location>
        <begin position="12"/>
        <end position="33"/>
    </location>
</feature>
<feature type="transmembrane region" description="Helical" evidence="6">
    <location>
        <begin position="294"/>
        <end position="317"/>
    </location>
</feature>
<evidence type="ECO:0000259" key="7">
    <source>
        <dbReference type="Pfam" id="PF01490"/>
    </source>
</evidence>
<feature type="transmembrane region" description="Helical" evidence="6">
    <location>
        <begin position="39"/>
        <end position="55"/>
    </location>
</feature>
<feature type="transmembrane region" description="Helical" evidence="6">
    <location>
        <begin position="76"/>
        <end position="97"/>
    </location>
</feature>
<evidence type="ECO:0000256" key="3">
    <source>
        <dbReference type="ARBA" id="ARBA00022692"/>
    </source>
</evidence>
<protein>
    <recommendedName>
        <fullName evidence="7">Amino acid transporter transmembrane domain-containing protein</fullName>
    </recommendedName>
</protein>
<organism evidence="8 9">
    <name type="scientific">Chrysophaeum taylorii</name>
    <dbReference type="NCBI Taxonomy" id="2483200"/>
    <lineage>
        <taxon>Eukaryota</taxon>
        <taxon>Sar</taxon>
        <taxon>Stramenopiles</taxon>
        <taxon>Ochrophyta</taxon>
        <taxon>Pelagophyceae</taxon>
        <taxon>Pelagomonadales</taxon>
        <taxon>Pelagomonadaceae</taxon>
        <taxon>Chrysophaeum</taxon>
    </lineage>
</organism>
<evidence type="ECO:0000256" key="5">
    <source>
        <dbReference type="ARBA" id="ARBA00023136"/>
    </source>
</evidence>
<keyword evidence="9" id="KW-1185">Reference proteome</keyword>
<dbReference type="AlphaFoldDB" id="A0AAD7XRE8"/>
<reference evidence="8" key="1">
    <citation type="submission" date="2023-01" db="EMBL/GenBank/DDBJ databases">
        <title>Metagenome sequencing of chrysophaentin producing Chrysophaeum taylorii.</title>
        <authorList>
            <person name="Davison J."/>
            <person name="Bewley C."/>
        </authorList>
    </citation>
    <scope>NUCLEOTIDE SEQUENCE</scope>
    <source>
        <strain evidence="8">NIES-1699</strain>
    </source>
</reference>
<dbReference type="Proteomes" id="UP001230188">
    <property type="component" value="Unassembled WGS sequence"/>
</dbReference>
<feature type="transmembrane region" description="Helical" evidence="6">
    <location>
        <begin position="329"/>
        <end position="349"/>
    </location>
</feature>
<keyword evidence="3 6" id="KW-0812">Transmembrane</keyword>
<evidence type="ECO:0000313" key="8">
    <source>
        <dbReference type="EMBL" id="KAJ8607028.1"/>
    </source>
</evidence>
<feature type="transmembrane region" description="Helical" evidence="6">
    <location>
        <begin position="136"/>
        <end position="156"/>
    </location>
</feature>
<dbReference type="EMBL" id="JAQMWT010000238">
    <property type="protein sequence ID" value="KAJ8607028.1"/>
    <property type="molecule type" value="Genomic_DNA"/>
</dbReference>
<comment type="caution">
    <text evidence="8">The sequence shown here is derived from an EMBL/GenBank/DDBJ whole genome shotgun (WGS) entry which is preliminary data.</text>
</comment>
<dbReference type="InterPro" id="IPR013057">
    <property type="entry name" value="AA_transpt_TM"/>
</dbReference>
<evidence type="ECO:0000256" key="2">
    <source>
        <dbReference type="ARBA" id="ARBA00022448"/>
    </source>
</evidence>
<dbReference type="Pfam" id="PF01490">
    <property type="entry name" value="Aa_trans"/>
    <property type="match status" value="1"/>
</dbReference>
<dbReference type="GO" id="GO:0016020">
    <property type="term" value="C:membrane"/>
    <property type="evidence" value="ECO:0007669"/>
    <property type="project" value="UniProtKB-SubCell"/>
</dbReference>
<evidence type="ECO:0000256" key="1">
    <source>
        <dbReference type="ARBA" id="ARBA00004370"/>
    </source>
</evidence>
<feature type="transmembrane region" description="Helical" evidence="6">
    <location>
        <begin position="176"/>
        <end position="194"/>
    </location>
</feature>